<evidence type="ECO:0000313" key="3">
    <source>
        <dbReference type="Proteomes" id="UP001597521"/>
    </source>
</evidence>
<feature type="chain" id="PRO_5046205008" evidence="1">
    <location>
        <begin position="25"/>
        <end position="140"/>
    </location>
</feature>
<dbReference type="RefSeq" id="WP_386832771.1">
    <property type="nucleotide sequence ID" value="NZ_JBHUNP010000001.1"/>
</dbReference>
<keyword evidence="3" id="KW-1185">Reference proteome</keyword>
<gene>
    <name evidence="2" type="ORF">ACFSX5_08125</name>
</gene>
<name>A0ABW5QJ93_9HYPH</name>
<accession>A0ABW5QJ93</accession>
<sequence length="140" mass="14052">MHKTFAFALAAITLAGASALPAQAATRMADLQPHVFANRCADNGGSVSQAAATLTCVTPQVAVACEFKSLHRASCAWDGAETRPVTRLIGTLTTLPSSSSFGLFLGGNGGGGGIQVPDLPFDNGGGGGGIDVPDLPINNK</sequence>
<reference evidence="3" key="1">
    <citation type="journal article" date="2019" name="Int. J. Syst. Evol. Microbiol.">
        <title>The Global Catalogue of Microorganisms (GCM) 10K type strain sequencing project: providing services to taxonomists for standard genome sequencing and annotation.</title>
        <authorList>
            <consortium name="The Broad Institute Genomics Platform"/>
            <consortium name="The Broad Institute Genome Sequencing Center for Infectious Disease"/>
            <person name="Wu L."/>
            <person name="Ma J."/>
        </authorList>
    </citation>
    <scope>NUCLEOTIDE SEQUENCE [LARGE SCALE GENOMIC DNA]</scope>
    <source>
        <strain evidence="3">CCM 7427</strain>
    </source>
</reference>
<comment type="caution">
    <text evidence="2">The sequence shown here is derived from an EMBL/GenBank/DDBJ whole genome shotgun (WGS) entry which is preliminary data.</text>
</comment>
<protein>
    <submittedName>
        <fullName evidence="2">Uncharacterized protein</fullName>
    </submittedName>
</protein>
<evidence type="ECO:0000313" key="2">
    <source>
        <dbReference type="EMBL" id="MFD2647753.1"/>
    </source>
</evidence>
<keyword evidence="1" id="KW-0732">Signal</keyword>
<proteinExistence type="predicted"/>
<dbReference type="Proteomes" id="UP001597521">
    <property type="component" value="Unassembled WGS sequence"/>
</dbReference>
<evidence type="ECO:0000256" key="1">
    <source>
        <dbReference type="SAM" id="SignalP"/>
    </source>
</evidence>
<feature type="signal peptide" evidence="1">
    <location>
        <begin position="1"/>
        <end position="24"/>
    </location>
</feature>
<dbReference type="EMBL" id="JBHUNP010000001">
    <property type="protein sequence ID" value="MFD2647753.1"/>
    <property type="molecule type" value="Genomic_DNA"/>
</dbReference>
<organism evidence="2 3">
    <name type="scientific">Devosia albogilva</name>
    <dbReference type="NCBI Taxonomy" id="429726"/>
    <lineage>
        <taxon>Bacteria</taxon>
        <taxon>Pseudomonadati</taxon>
        <taxon>Pseudomonadota</taxon>
        <taxon>Alphaproteobacteria</taxon>
        <taxon>Hyphomicrobiales</taxon>
        <taxon>Devosiaceae</taxon>
        <taxon>Devosia</taxon>
    </lineage>
</organism>